<dbReference type="EMBL" id="JAHLQT010020073">
    <property type="protein sequence ID" value="KAG7168373.1"/>
    <property type="molecule type" value="Genomic_DNA"/>
</dbReference>
<feature type="compositionally biased region" description="Basic and acidic residues" evidence="1">
    <location>
        <begin position="145"/>
        <end position="157"/>
    </location>
</feature>
<evidence type="ECO:0000313" key="2">
    <source>
        <dbReference type="EMBL" id="KAG7168373.1"/>
    </source>
</evidence>
<comment type="caution">
    <text evidence="2">The sequence shown here is derived from an EMBL/GenBank/DDBJ whole genome shotgun (WGS) entry which is preliminary data.</text>
</comment>
<sequence>MADNGESVNNTEDNPVENFNKKLKMYPKGYNGRQGFEEFFEYSFEYTARINVAVCRSELYKAYFHYNCSRGYQLASSVSIGQHLGWMGVESRLLSRMKKQKYYYVGLEWKNKTDRQTMEDEVRQKLEKKVKRRKAPKRAPNYQEPCKRAPNDQESRSPIKQAKKRLEKYKLVENKINEVVGVKDNTVEVKKKTRFTFMWDWNLQDIVGVEKANKTVGAEEM</sequence>
<dbReference type="AlphaFoldDB" id="A0A8J5K885"/>
<organism evidence="2 3">
    <name type="scientific">Homarus americanus</name>
    <name type="common">American lobster</name>
    <dbReference type="NCBI Taxonomy" id="6706"/>
    <lineage>
        <taxon>Eukaryota</taxon>
        <taxon>Metazoa</taxon>
        <taxon>Ecdysozoa</taxon>
        <taxon>Arthropoda</taxon>
        <taxon>Crustacea</taxon>
        <taxon>Multicrustacea</taxon>
        <taxon>Malacostraca</taxon>
        <taxon>Eumalacostraca</taxon>
        <taxon>Eucarida</taxon>
        <taxon>Decapoda</taxon>
        <taxon>Pleocyemata</taxon>
        <taxon>Astacidea</taxon>
        <taxon>Nephropoidea</taxon>
        <taxon>Nephropidae</taxon>
        <taxon>Homarus</taxon>
    </lineage>
</organism>
<proteinExistence type="predicted"/>
<evidence type="ECO:0000256" key="1">
    <source>
        <dbReference type="SAM" id="MobiDB-lite"/>
    </source>
</evidence>
<gene>
    <name evidence="2" type="ORF">Hamer_G002401</name>
</gene>
<name>A0A8J5K885_HOMAM</name>
<dbReference type="Proteomes" id="UP000747542">
    <property type="component" value="Unassembled WGS sequence"/>
</dbReference>
<feature type="region of interest" description="Disordered" evidence="1">
    <location>
        <begin position="129"/>
        <end position="160"/>
    </location>
</feature>
<protein>
    <submittedName>
        <fullName evidence="2">Uncharacterized protein</fullName>
    </submittedName>
</protein>
<reference evidence="2" key="1">
    <citation type="journal article" date="2021" name="Sci. Adv.">
        <title>The American lobster genome reveals insights on longevity, neural, and immune adaptations.</title>
        <authorList>
            <person name="Polinski J.M."/>
            <person name="Zimin A.V."/>
            <person name="Clark K.F."/>
            <person name="Kohn A.B."/>
            <person name="Sadowski N."/>
            <person name="Timp W."/>
            <person name="Ptitsyn A."/>
            <person name="Khanna P."/>
            <person name="Romanova D.Y."/>
            <person name="Williams P."/>
            <person name="Greenwood S.J."/>
            <person name="Moroz L.L."/>
            <person name="Walt D.R."/>
            <person name="Bodnar A.G."/>
        </authorList>
    </citation>
    <scope>NUCLEOTIDE SEQUENCE</scope>
    <source>
        <strain evidence="2">GMGI-L3</strain>
    </source>
</reference>
<evidence type="ECO:0000313" key="3">
    <source>
        <dbReference type="Proteomes" id="UP000747542"/>
    </source>
</evidence>
<accession>A0A8J5K885</accession>
<keyword evidence="3" id="KW-1185">Reference proteome</keyword>